<evidence type="ECO:0000256" key="7">
    <source>
        <dbReference type="ARBA" id="ARBA00023114"/>
    </source>
</evidence>
<dbReference type="CDD" id="cd07185">
    <property type="entry name" value="OmpA_C-like"/>
    <property type="match status" value="1"/>
</dbReference>
<dbReference type="PRINTS" id="PR01021">
    <property type="entry name" value="OMPADOMAIN"/>
</dbReference>
<dbReference type="EMBL" id="FWXS01000003">
    <property type="protein sequence ID" value="SMC49164.1"/>
    <property type="molecule type" value="Genomic_DNA"/>
</dbReference>
<dbReference type="SUPFAM" id="SSF103647">
    <property type="entry name" value="TSP type-3 repeat"/>
    <property type="match status" value="1"/>
</dbReference>
<dbReference type="SUPFAM" id="SSF56925">
    <property type="entry name" value="OMPA-like"/>
    <property type="match status" value="1"/>
</dbReference>
<keyword evidence="2" id="KW-0813">Transport</keyword>
<dbReference type="InterPro" id="IPR006665">
    <property type="entry name" value="OmpA-like"/>
</dbReference>
<accession>A0A1W1ZL97</accession>
<organism evidence="12 13">
    <name type="scientific">Moheibacter sediminis</name>
    <dbReference type="NCBI Taxonomy" id="1434700"/>
    <lineage>
        <taxon>Bacteria</taxon>
        <taxon>Pseudomonadati</taxon>
        <taxon>Bacteroidota</taxon>
        <taxon>Flavobacteriia</taxon>
        <taxon>Flavobacteriales</taxon>
        <taxon>Weeksellaceae</taxon>
        <taxon>Moheibacter</taxon>
    </lineage>
</organism>
<proteinExistence type="predicted"/>
<dbReference type="InterPro" id="IPR027385">
    <property type="entry name" value="Beta-barrel_OMP"/>
</dbReference>
<dbReference type="STRING" id="1434700.SAMN06296427_10352"/>
<dbReference type="Pfam" id="PF13505">
    <property type="entry name" value="OMP_b-brl"/>
    <property type="match status" value="1"/>
</dbReference>
<evidence type="ECO:0000256" key="5">
    <source>
        <dbReference type="ARBA" id="ARBA00022729"/>
    </source>
</evidence>
<dbReference type="InterPro" id="IPR028974">
    <property type="entry name" value="TSP_type-3_rpt"/>
</dbReference>
<dbReference type="GO" id="GO:0007155">
    <property type="term" value="P:cell adhesion"/>
    <property type="evidence" value="ECO:0007669"/>
    <property type="project" value="InterPro"/>
</dbReference>
<dbReference type="GO" id="GO:0009279">
    <property type="term" value="C:cell outer membrane"/>
    <property type="evidence" value="ECO:0007669"/>
    <property type="project" value="UniProtKB-SubCell"/>
</dbReference>
<evidence type="ECO:0000256" key="2">
    <source>
        <dbReference type="ARBA" id="ARBA00022448"/>
    </source>
</evidence>
<protein>
    <submittedName>
        <fullName evidence="12">Outer membrane protein OmpA</fullName>
    </submittedName>
</protein>
<dbReference type="GO" id="GO:0015288">
    <property type="term" value="F:porin activity"/>
    <property type="evidence" value="ECO:0007669"/>
    <property type="project" value="UniProtKB-KW"/>
</dbReference>
<dbReference type="InterPro" id="IPR050330">
    <property type="entry name" value="Bact_OuterMem_StrucFunc"/>
</dbReference>
<dbReference type="Pfam" id="PF02412">
    <property type="entry name" value="TSP_3"/>
    <property type="match status" value="2"/>
</dbReference>
<dbReference type="PROSITE" id="PS51123">
    <property type="entry name" value="OMPA_2"/>
    <property type="match status" value="1"/>
</dbReference>
<dbReference type="InterPro" id="IPR011250">
    <property type="entry name" value="OMP/PagP_B-barrel"/>
</dbReference>
<keyword evidence="8 10" id="KW-0472">Membrane</keyword>
<dbReference type="InterPro" id="IPR006664">
    <property type="entry name" value="OMP_bac"/>
</dbReference>
<evidence type="ECO:0000256" key="6">
    <source>
        <dbReference type="ARBA" id="ARBA00023065"/>
    </source>
</evidence>
<dbReference type="AlphaFoldDB" id="A0A1W1ZL97"/>
<evidence type="ECO:0000256" key="8">
    <source>
        <dbReference type="ARBA" id="ARBA00023136"/>
    </source>
</evidence>
<evidence type="ECO:0000256" key="10">
    <source>
        <dbReference type="PROSITE-ProRule" id="PRU00473"/>
    </source>
</evidence>
<evidence type="ECO:0000256" key="4">
    <source>
        <dbReference type="ARBA" id="ARBA00022692"/>
    </source>
</evidence>
<dbReference type="SUPFAM" id="SSF103088">
    <property type="entry name" value="OmpA-like"/>
    <property type="match status" value="1"/>
</dbReference>
<evidence type="ECO:0000256" key="9">
    <source>
        <dbReference type="ARBA" id="ARBA00023237"/>
    </source>
</evidence>
<evidence type="ECO:0000256" key="3">
    <source>
        <dbReference type="ARBA" id="ARBA00022452"/>
    </source>
</evidence>
<dbReference type="Pfam" id="PF00691">
    <property type="entry name" value="OmpA"/>
    <property type="match status" value="1"/>
</dbReference>
<evidence type="ECO:0000256" key="1">
    <source>
        <dbReference type="ARBA" id="ARBA00004571"/>
    </source>
</evidence>
<keyword evidence="9" id="KW-0998">Cell outer membrane</keyword>
<comment type="subcellular location">
    <subcellularLocation>
        <location evidence="1">Cell outer membrane</location>
        <topology evidence="1">Multi-pass membrane protein</topology>
    </subcellularLocation>
</comment>
<dbReference type="GO" id="GO:0005509">
    <property type="term" value="F:calcium ion binding"/>
    <property type="evidence" value="ECO:0007669"/>
    <property type="project" value="InterPro"/>
</dbReference>
<keyword evidence="3" id="KW-1134">Transmembrane beta strand</keyword>
<name>A0A1W1ZL97_9FLAO</name>
<dbReference type="InterPro" id="IPR036737">
    <property type="entry name" value="OmpA-like_sf"/>
</dbReference>
<dbReference type="OrthoDB" id="9805336at2"/>
<evidence type="ECO:0000313" key="13">
    <source>
        <dbReference type="Proteomes" id="UP000192393"/>
    </source>
</evidence>
<dbReference type="GO" id="GO:0006811">
    <property type="term" value="P:monoatomic ion transport"/>
    <property type="evidence" value="ECO:0007669"/>
    <property type="project" value="UniProtKB-KW"/>
</dbReference>
<dbReference type="PANTHER" id="PTHR30329:SF21">
    <property type="entry name" value="LIPOPROTEIN YIAD-RELATED"/>
    <property type="match status" value="1"/>
</dbReference>
<dbReference type="GO" id="GO:0046930">
    <property type="term" value="C:pore complex"/>
    <property type="evidence" value="ECO:0007669"/>
    <property type="project" value="UniProtKB-KW"/>
</dbReference>
<keyword evidence="5" id="KW-0732">Signal</keyword>
<dbReference type="RefSeq" id="WP_084016650.1">
    <property type="nucleotide sequence ID" value="NZ_FWXS01000003.1"/>
</dbReference>
<dbReference type="InterPro" id="IPR003367">
    <property type="entry name" value="Thrombospondin_3-like_rpt"/>
</dbReference>
<keyword evidence="13" id="KW-1185">Reference proteome</keyword>
<sequence>MKQFSILFTTILLFISADLFSQNMLKKWYISGGVHAVNHVSARGFGEGLTDTDNWSFVPPLSQISVARTLNRSFAVDLQASIGEIDNKRLMIDNEFMVLIGMGLRYRFANGYILKETSWFDPYLRFGANYYRMPYRGLEFNPVVYGDDGLGNQIPLSGVIDVHGDALENGSIANDDHFAISGGLGMNFWIWPKIGLNIEAQYVAIPGMKSDYIDFFQAKAGLAFRFGKNDRDKDGIPDEEDECPDTPGLKEFNGCPDTDGDGIEDRLDECPLEPCPNGEETDEYYCQNGCKIMKEKPVEPVTPIEPTPVVVDMKFDDVLFEFDSSKLTSEGEQKVKLAADKIKKDGGNYFVDGFADSVGTDAYNMGLSKRRAQSVKDGLVKEGVDAKTLEVRAFGEQYPKCTNDTEEGRACNRRVIVLERY</sequence>
<keyword evidence="7" id="KW-0626">Porin</keyword>
<dbReference type="Proteomes" id="UP000192393">
    <property type="component" value="Unassembled WGS sequence"/>
</dbReference>
<dbReference type="Gene3D" id="2.40.160.20">
    <property type="match status" value="1"/>
</dbReference>
<keyword evidence="6" id="KW-0406">Ion transport</keyword>
<dbReference type="Gene3D" id="3.30.1330.60">
    <property type="entry name" value="OmpA-like domain"/>
    <property type="match status" value="1"/>
</dbReference>
<reference evidence="12 13" key="1">
    <citation type="submission" date="2017-04" db="EMBL/GenBank/DDBJ databases">
        <authorList>
            <person name="Afonso C.L."/>
            <person name="Miller P.J."/>
            <person name="Scott M.A."/>
            <person name="Spackman E."/>
            <person name="Goraichik I."/>
            <person name="Dimitrov K.M."/>
            <person name="Suarez D.L."/>
            <person name="Swayne D.E."/>
        </authorList>
    </citation>
    <scope>NUCLEOTIDE SEQUENCE [LARGE SCALE GENOMIC DNA]</scope>
    <source>
        <strain evidence="12 13">CGMCC 1.12708</strain>
    </source>
</reference>
<evidence type="ECO:0000313" key="12">
    <source>
        <dbReference type="EMBL" id="SMC49164.1"/>
    </source>
</evidence>
<gene>
    <name evidence="12" type="ORF">SAMN06296427_10352</name>
</gene>
<keyword evidence="4" id="KW-0812">Transmembrane</keyword>
<dbReference type="PANTHER" id="PTHR30329">
    <property type="entry name" value="STATOR ELEMENT OF FLAGELLAR MOTOR COMPLEX"/>
    <property type="match status" value="1"/>
</dbReference>
<evidence type="ECO:0000259" key="11">
    <source>
        <dbReference type="PROSITE" id="PS51123"/>
    </source>
</evidence>
<feature type="domain" description="OmpA-like" evidence="11">
    <location>
        <begin position="307"/>
        <end position="421"/>
    </location>
</feature>